<proteinExistence type="predicted"/>
<evidence type="ECO:0000256" key="1">
    <source>
        <dbReference type="SAM" id="Phobius"/>
    </source>
</evidence>
<keyword evidence="1" id="KW-0812">Transmembrane</keyword>
<keyword evidence="3" id="KW-1185">Reference proteome</keyword>
<name>A0A5C5ZGP1_9BACT</name>
<feature type="transmembrane region" description="Helical" evidence="1">
    <location>
        <begin position="6"/>
        <end position="32"/>
    </location>
</feature>
<keyword evidence="1" id="KW-1133">Transmembrane helix</keyword>
<organism evidence="2 3">
    <name type="scientific">Pseudobythopirellula maris</name>
    <dbReference type="NCBI Taxonomy" id="2527991"/>
    <lineage>
        <taxon>Bacteria</taxon>
        <taxon>Pseudomonadati</taxon>
        <taxon>Planctomycetota</taxon>
        <taxon>Planctomycetia</taxon>
        <taxon>Pirellulales</taxon>
        <taxon>Lacipirellulaceae</taxon>
        <taxon>Pseudobythopirellula</taxon>
    </lineage>
</organism>
<sequence length="266" mass="29085">MIRKLFFRLLAAGAAMVFLVVTVVGLVTWLALMEPGFYTELRTQSLSPDERRALVERFEQTGEGLVRWRAMSLARQKPATQSAQGEWLQALGGAAPYDPAKDTRALRITEQELNALLADKAMDPSGDLRDPRVRLTEGRFELGVELANSGVECVFSAILEPTLGEDGTLRLEIVTARVGRLTLPLDTLLAWLPEPVVYSGHDAEIDLTPPAPHLKIKSLAHSPRTPRVKSIVCREGELVVEFSAPVLPDQNRKQAAAVADAKESAG</sequence>
<evidence type="ECO:0000313" key="2">
    <source>
        <dbReference type="EMBL" id="TWT86484.1"/>
    </source>
</evidence>
<dbReference type="AlphaFoldDB" id="A0A5C5ZGP1"/>
<reference evidence="2 3" key="1">
    <citation type="submission" date="2019-02" db="EMBL/GenBank/DDBJ databases">
        <title>Deep-cultivation of Planctomycetes and their phenomic and genomic characterization uncovers novel biology.</title>
        <authorList>
            <person name="Wiegand S."/>
            <person name="Jogler M."/>
            <person name="Boedeker C."/>
            <person name="Pinto D."/>
            <person name="Vollmers J."/>
            <person name="Rivas-Marin E."/>
            <person name="Kohn T."/>
            <person name="Peeters S.H."/>
            <person name="Heuer A."/>
            <person name="Rast P."/>
            <person name="Oberbeckmann S."/>
            <person name="Bunk B."/>
            <person name="Jeske O."/>
            <person name="Meyerdierks A."/>
            <person name="Storesund J.E."/>
            <person name="Kallscheuer N."/>
            <person name="Luecker S."/>
            <person name="Lage O.M."/>
            <person name="Pohl T."/>
            <person name="Merkel B.J."/>
            <person name="Hornburger P."/>
            <person name="Mueller R.-W."/>
            <person name="Bruemmer F."/>
            <person name="Labrenz M."/>
            <person name="Spormann A.M."/>
            <person name="Op Den Camp H."/>
            <person name="Overmann J."/>
            <person name="Amann R."/>
            <person name="Jetten M.S.M."/>
            <person name="Mascher T."/>
            <person name="Medema M.H."/>
            <person name="Devos D.P."/>
            <person name="Kaster A.-K."/>
            <person name="Ovreas L."/>
            <person name="Rohde M."/>
            <person name="Galperin M.Y."/>
            <person name="Jogler C."/>
        </authorList>
    </citation>
    <scope>NUCLEOTIDE SEQUENCE [LARGE SCALE GENOMIC DNA]</scope>
    <source>
        <strain evidence="2 3">Mal64</strain>
    </source>
</reference>
<dbReference type="OrthoDB" id="254871at2"/>
<dbReference type="EMBL" id="SJPQ01000004">
    <property type="protein sequence ID" value="TWT86484.1"/>
    <property type="molecule type" value="Genomic_DNA"/>
</dbReference>
<protein>
    <recommendedName>
        <fullName evidence="4">DUF2993 domain-containing protein</fullName>
    </recommendedName>
</protein>
<evidence type="ECO:0000313" key="3">
    <source>
        <dbReference type="Proteomes" id="UP000315440"/>
    </source>
</evidence>
<accession>A0A5C5ZGP1</accession>
<dbReference type="RefSeq" id="WP_146402263.1">
    <property type="nucleotide sequence ID" value="NZ_SJPQ01000004.1"/>
</dbReference>
<comment type="caution">
    <text evidence="2">The sequence shown here is derived from an EMBL/GenBank/DDBJ whole genome shotgun (WGS) entry which is preliminary data.</text>
</comment>
<dbReference type="Proteomes" id="UP000315440">
    <property type="component" value="Unassembled WGS sequence"/>
</dbReference>
<gene>
    <name evidence="2" type="ORF">Mal64_33090</name>
</gene>
<evidence type="ECO:0008006" key="4">
    <source>
        <dbReference type="Google" id="ProtNLM"/>
    </source>
</evidence>
<keyword evidence="1" id="KW-0472">Membrane</keyword>